<evidence type="ECO:0000313" key="2">
    <source>
        <dbReference type="Proteomes" id="UP001209854"/>
    </source>
</evidence>
<dbReference type="Gene3D" id="1.20.1260.10">
    <property type="match status" value="1"/>
</dbReference>
<name>A0ABT3MWE7_9GAMM</name>
<sequence length="172" mass="19413">MANMKEAQLSIEQGKKEQLVQKLNSVYCEREALENLIRACQWNTQGSRSAEFTQILSAVSPDTQNTRQQGQQTVQPFTPSNEVAERISMMGARIPSTYHDLSEYSKIESPPQSTDVQKNADYLAKVCEQFSQTTRQAIQAAQQAHDEVTVQALAEQLHPAEQLATQLRRFQN</sequence>
<dbReference type="InterPro" id="IPR012347">
    <property type="entry name" value="Ferritin-like"/>
</dbReference>
<evidence type="ECO:0000313" key="1">
    <source>
        <dbReference type="EMBL" id="MCW7553696.1"/>
    </source>
</evidence>
<proteinExistence type="predicted"/>
<keyword evidence="2" id="KW-1185">Reference proteome</keyword>
<gene>
    <name evidence="1" type="ORF">NX722_13870</name>
</gene>
<dbReference type="EMBL" id="JAPFCC010000001">
    <property type="protein sequence ID" value="MCW7553696.1"/>
    <property type="molecule type" value="Genomic_DNA"/>
</dbReference>
<dbReference type="SUPFAM" id="SSF47240">
    <property type="entry name" value="Ferritin-like"/>
    <property type="match status" value="1"/>
</dbReference>
<reference evidence="1 2" key="1">
    <citation type="submission" date="2022-10" db="EMBL/GenBank/DDBJ databases">
        <title>High-quality genome sequences of two octocoral-associated bacteria, Endozoicomonas euniceicola EF212 and Endozoicomonas gorgoniicola PS125.</title>
        <authorList>
            <person name="Chiou Y.-J."/>
            <person name="Chen Y.-H."/>
        </authorList>
    </citation>
    <scope>NUCLEOTIDE SEQUENCE [LARGE SCALE GENOMIC DNA]</scope>
    <source>
        <strain evidence="1 2">PS125</strain>
    </source>
</reference>
<organism evidence="1 2">
    <name type="scientific">Endozoicomonas gorgoniicola</name>
    <dbReference type="NCBI Taxonomy" id="1234144"/>
    <lineage>
        <taxon>Bacteria</taxon>
        <taxon>Pseudomonadati</taxon>
        <taxon>Pseudomonadota</taxon>
        <taxon>Gammaproteobacteria</taxon>
        <taxon>Oceanospirillales</taxon>
        <taxon>Endozoicomonadaceae</taxon>
        <taxon>Endozoicomonas</taxon>
    </lineage>
</organism>
<dbReference type="Proteomes" id="UP001209854">
    <property type="component" value="Unassembled WGS sequence"/>
</dbReference>
<comment type="caution">
    <text evidence="1">The sequence shown here is derived from an EMBL/GenBank/DDBJ whole genome shotgun (WGS) entry which is preliminary data.</text>
</comment>
<accession>A0ABT3MWE7</accession>
<dbReference type="InterPro" id="IPR009078">
    <property type="entry name" value="Ferritin-like_SF"/>
</dbReference>
<protein>
    <submittedName>
        <fullName evidence="1">Uncharacterized protein</fullName>
    </submittedName>
</protein>
<dbReference type="RefSeq" id="WP_262568507.1">
    <property type="nucleotide sequence ID" value="NZ_JAPFCC010000001.1"/>
</dbReference>